<feature type="signal peptide" evidence="4">
    <location>
        <begin position="1"/>
        <end position="19"/>
    </location>
</feature>
<dbReference type="InterPro" id="IPR050298">
    <property type="entry name" value="Gram-neg_bact_OMP"/>
</dbReference>
<organism evidence="6 7">
    <name type="scientific">Vibrio vulnificus</name>
    <dbReference type="NCBI Taxonomy" id="672"/>
    <lineage>
        <taxon>Bacteria</taxon>
        <taxon>Pseudomonadati</taxon>
        <taxon>Pseudomonadota</taxon>
        <taxon>Gammaproteobacteria</taxon>
        <taxon>Vibrionales</taxon>
        <taxon>Vibrionaceae</taxon>
        <taxon>Vibrio</taxon>
    </lineage>
</organism>
<keyword evidence="3" id="KW-0472">Membrane</keyword>
<feature type="domain" description="Porin" evidence="5">
    <location>
        <begin position="7"/>
        <end position="294"/>
    </location>
</feature>
<evidence type="ECO:0000259" key="5">
    <source>
        <dbReference type="Pfam" id="PF13609"/>
    </source>
</evidence>
<dbReference type="Gene3D" id="2.40.160.10">
    <property type="entry name" value="Porin"/>
    <property type="match status" value="1"/>
</dbReference>
<dbReference type="Proteomes" id="UP000263418">
    <property type="component" value="Chromosome 1"/>
</dbReference>
<dbReference type="SUPFAM" id="SSF56935">
    <property type="entry name" value="Porins"/>
    <property type="match status" value="1"/>
</dbReference>
<keyword evidence="2 4" id="KW-0732">Signal</keyword>
<evidence type="ECO:0000256" key="2">
    <source>
        <dbReference type="ARBA" id="ARBA00022729"/>
    </source>
</evidence>
<evidence type="ECO:0000256" key="1">
    <source>
        <dbReference type="ARBA" id="ARBA00004571"/>
    </source>
</evidence>
<evidence type="ECO:0000313" key="7">
    <source>
        <dbReference type="Proteomes" id="UP000263418"/>
    </source>
</evidence>
<dbReference type="AlphaFoldDB" id="A0AAN1PMP4"/>
<accession>A0AAN1PMP4</accession>
<sequence>MKKTLVALAVMAFAGSANAGFELYKKDAVSVTMGGDIEVRYVKDKAKDSEMKQQIHDADVSFDVRYAVNDEVQFGGFWEFQDTGSTNGDAYVAAYAGAHTFKVGRLCSVLDDAGIGSDYVFGLDAFFNGTDQFCGEETMRYDFDSADFYASAAIRQFRNSDKLNPDSRLFDGRIGYRGLKDFDFTAFVGSADIANKGTATHDETLWSLQARYNGVENLGLAAAYYATENDGVDADNIALAATYKLDVVKLAAGVNFADSDAANSDVTSWYVNAGYPLAPSATLYAEVGGNDADNTETAYAVGVKASF</sequence>
<dbReference type="GO" id="GO:0015288">
    <property type="term" value="F:porin activity"/>
    <property type="evidence" value="ECO:0007669"/>
    <property type="project" value="InterPro"/>
</dbReference>
<comment type="subcellular location">
    <subcellularLocation>
        <location evidence="1">Cell outer membrane</location>
        <topology evidence="1">Multi-pass membrane protein</topology>
    </subcellularLocation>
</comment>
<reference evidence="6 7" key="1">
    <citation type="submission" date="2017-01" db="EMBL/GenBank/DDBJ databases">
        <title>Complete Genome Sequence of Vibrio vulnificus FORC_053.</title>
        <authorList>
            <consortium name="Food-borne Pathogen Omics Research Center"/>
            <person name="Chung H.Y."/>
            <person name="Na E.J."/>
            <person name="Song J.S."/>
            <person name="Kim H."/>
            <person name="Lee J.-H."/>
            <person name="Ryu S."/>
            <person name="Choi S.H."/>
        </authorList>
    </citation>
    <scope>NUCLEOTIDE SEQUENCE [LARGE SCALE GENOMIC DNA]</scope>
    <source>
        <strain evidence="6 7">FORC_053</strain>
    </source>
</reference>
<dbReference type="EMBL" id="CP019290">
    <property type="protein sequence ID" value="AXX59300.1"/>
    <property type="molecule type" value="Genomic_DNA"/>
</dbReference>
<dbReference type="PANTHER" id="PTHR34501">
    <property type="entry name" value="PROTEIN YDDL-RELATED"/>
    <property type="match status" value="1"/>
</dbReference>
<dbReference type="PANTHER" id="PTHR34501:SF2">
    <property type="entry name" value="OUTER MEMBRANE PORIN F-RELATED"/>
    <property type="match status" value="1"/>
</dbReference>
<protein>
    <submittedName>
        <fullName evidence="6">Outer membrane protein OmpT</fullName>
    </submittedName>
</protein>
<gene>
    <name evidence="6" type="ORF">FORC53_0961</name>
</gene>
<dbReference type="RefSeq" id="WP_045623907.1">
    <property type="nucleotide sequence ID" value="NZ_CP012739.1"/>
</dbReference>
<proteinExistence type="predicted"/>
<evidence type="ECO:0000256" key="3">
    <source>
        <dbReference type="ARBA" id="ARBA00023136"/>
    </source>
</evidence>
<dbReference type="Pfam" id="PF13609">
    <property type="entry name" value="Porin_4"/>
    <property type="match status" value="1"/>
</dbReference>
<dbReference type="InterPro" id="IPR023614">
    <property type="entry name" value="Porin_dom_sf"/>
</dbReference>
<evidence type="ECO:0000313" key="6">
    <source>
        <dbReference type="EMBL" id="AXX59300.1"/>
    </source>
</evidence>
<name>A0AAN1PMP4_VIBVL</name>
<dbReference type="InterPro" id="IPR033900">
    <property type="entry name" value="Gram_neg_porin_domain"/>
</dbReference>
<dbReference type="GO" id="GO:0009279">
    <property type="term" value="C:cell outer membrane"/>
    <property type="evidence" value="ECO:0007669"/>
    <property type="project" value="UniProtKB-SubCell"/>
</dbReference>
<evidence type="ECO:0000256" key="4">
    <source>
        <dbReference type="SAM" id="SignalP"/>
    </source>
</evidence>
<feature type="chain" id="PRO_5042968999" evidence="4">
    <location>
        <begin position="20"/>
        <end position="307"/>
    </location>
</feature>